<dbReference type="RefSeq" id="WP_121442647.1">
    <property type="nucleotide sequence ID" value="NZ_RCDA01000003.1"/>
</dbReference>
<proteinExistence type="predicted"/>
<feature type="active site" description="Proton acceptor" evidence="4">
    <location>
        <position position="192"/>
    </location>
</feature>
<organism evidence="6 7">
    <name type="scientific">Alkalispirillum mobile</name>
    <dbReference type="NCBI Taxonomy" id="85925"/>
    <lineage>
        <taxon>Bacteria</taxon>
        <taxon>Pseudomonadati</taxon>
        <taxon>Pseudomonadota</taxon>
        <taxon>Gammaproteobacteria</taxon>
        <taxon>Chromatiales</taxon>
        <taxon>Ectothiorhodospiraceae</taxon>
        <taxon>Alkalispirillum</taxon>
    </lineage>
</organism>
<dbReference type="Gene3D" id="3.40.1090.10">
    <property type="entry name" value="Cytosolic phospholipase A2 catalytic domain"/>
    <property type="match status" value="2"/>
</dbReference>
<feature type="short sequence motif" description="GXGXXG" evidence="4">
    <location>
        <begin position="13"/>
        <end position="18"/>
    </location>
</feature>
<dbReference type="PANTHER" id="PTHR14226:SF78">
    <property type="entry name" value="SLR0060 PROTEIN"/>
    <property type="match status" value="1"/>
</dbReference>
<feature type="active site" description="Nucleophile" evidence="4">
    <location>
        <position position="42"/>
    </location>
</feature>
<dbReference type="AlphaFoldDB" id="A0A498BZ82"/>
<evidence type="ECO:0000256" key="4">
    <source>
        <dbReference type="PROSITE-ProRule" id="PRU01161"/>
    </source>
</evidence>
<dbReference type="Pfam" id="PF01734">
    <property type="entry name" value="Patatin"/>
    <property type="match status" value="1"/>
</dbReference>
<keyword evidence="2 4" id="KW-0442">Lipid degradation</keyword>
<evidence type="ECO:0000313" key="6">
    <source>
        <dbReference type="EMBL" id="RLK48243.1"/>
    </source>
</evidence>
<evidence type="ECO:0000256" key="3">
    <source>
        <dbReference type="ARBA" id="ARBA00023098"/>
    </source>
</evidence>
<evidence type="ECO:0000256" key="1">
    <source>
        <dbReference type="ARBA" id="ARBA00022801"/>
    </source>
</evidence>
<gene>
    <name evidence="6" type="ORF">DFR31_2122</name>
</gene>
<evidence type="ECO:0000313" key="7">
    <source>
        <dbReference type="Proteomes" id="UP000275461"/>
    </source>
</evidence>
<feature type="short sequence motif" description="DGA/G" evidence="4">
    <location>
        <begin position="192"/>
        <end position="194"/>
    </location>
</feature>
<keyword evidence="1 4" id="KW-0378">Hydrolase</keyword>
<sequence length="341" mass="36912">MSLNQPLALALQGGGAHGAFTWGVLDRLLEAGVQPGGLSGTSAGAMNAAALASGWARGGADGARGTLADLWRRISALGSPVQPSPADYLLQGWNQDWSVHYRAFQAVTRVASPYQFNPTGINPLRELLTECLDWEALAAPEAPPLFVAATEVETGRLRIFAGREVDVSALLASACLPTLFHAVQHGDHHYWDGGFAANPALHPLLTHPTADDLFLIQLMPQRAEAGPPRQPGDILRRSRELSFSTHLYRELHWLALQQADCGPFAQWSPAPLRRRIARLRFHHLTGDADLLGLGPASHLNADWTFLSHLRDAGREAAGRWLAEHGHCLGSTSSRPLSDFLD</sequence>
<dbReference type="GO" id="GO:0016042">
    <property type="term" value="P:lipid catabolic process"/>
    <property type="evidence" value="ECO:0007669"/>
    <property type="project" value="UniProtKB-UniRule"/>
</dbReference>
<name>A0A498BZ82_9GAMM</name>
<comment type="caution">
    <text evidence="6">The sequence shown here is derived from an EMBL/GenBank/DDBJ whole genome shotgun (WGS) entry which is preliminary data.</text>
</comment>
<dbReference type="Proteomes" id="UP000275461">
    <property type="component" value="Unassembled WGS sequence"/>
</dbReference>
<dbReference type="PROSITE" id="PS51635">
    <property type="entry name" value="PNPLA"/>
    <property type="match status" value="1"/>
</dbReference>
<dbReference type="EMBL" id="RCDA01000003">
    <property type="protein sequence ID" value="RLK48243.1"/>
    <property type="molecule type" value="Genomic_DNA"/>
</dbReference>
<dbReference type="InterPro" id="IPR002641">
    <property type="entry name" value="PNPLA_dom"/>
</dbReference>
<keyword evidence="7" id="KW-1185">Reference proteome</keyword>
<dbReference type="OrthoDB" id="9807112at2"/>
<evidence type="ECO:0000259" key="5">
    <source>
        <dbReference type="PROSITE" id="PS51635"/>
    </source>
</evidence>
<dbReference type="InterPro" id="IPR016035">
    <property type="entry name" value="Acyl_Trfase/lysoPLipase"/>
</dbReference>
<dbReference type="InterPro" id="IPR050301">
    <property type="entry name" value="NTE"/>
</dbReference>
<feature type="domain" description="PNPLA" evidence="5">
    <location>
        <begin position="9"/>
        <end position="205"/>
    </location>
</feature>
<dbReference type="PANTHER" id="PTHR14226">
    <property type="entry name" value="NEUROPATHY TARGET ESTERASE/SWISS CHEESE D.MELANOGASTER"/>
    <property type="match status" value="1"/>
</dbReference>
<accession>A0A498BZ82</accession>
<evidence type="ECO:0000256" key="2">
    <source>
        <dbReference type="ARBA" id="ARBA00022963"/>
    </source>
</evidence>
<dbReference type="SUPFAM" id="SSF52151">
    <property type="entry name" value="FabD/lysophospholipase-like"/>
    <property type="match status" value="1"/>
</dbReference>
<feature type="short sequence motif" description="GXSXG" evidence="4">
    <location>
        <begin position="40"/>
        <end position="44"/>
    </location>
</feature>
<keyword evidence="3 4" id="KW-0443">Lipid metabolism</keyword>
<reference evidence="6 7" key="1">
    <citation type="submission" date="2018-10" db="EMBL/GenBank/DDBJ databases">
        <title>Genomic Encyclopedia of Type Strains, Phase IV (KMG-IV): sequencing the most valuable type-strain genomes for metagenomic binning, comparative biology and taxonomic classification.</title>
        <authorList>
            <person name="Goeker M."/>
        </authorList>
    </citation>
    <scope>NUCLEOTIDE SEQUENCE [LARGE SCALE GENOMIC DNA]</scope>
    <source>
        <strain evidence="6 7">DSM 12769</strain>
    </source>
</reference>
<protein>
    <submittedName>
        <fullName evidence="6">NTE family protein</fullName>
    </submittedName>
</protein>
<dbReference type="GO" id="GO:0016787">
    <property type="term" value="F:hydrolase activity"/>
    <property type="evidence" value="ECO:0007669"/>
    <property type="project" value="UniProtKB-UniRule"/>
</dbReference>